<dbReference type="Pfam" id="PF04773">
    <property type="entry name" value="FecR"/>
    <property type="match status" value="1"/>
</dbReference>
<reference evidence="4" key="1">
    <citation type="submission" date="2021-04" db="EMBL/GenBank/DDBJ databases">
        <authorList>
            <person name="Rodrigo-Torres L."/>
            <person name="Arahal R. D."/>
            <person name="Lucena T."/>
        </authorList>
    </citation>
    <scope>NUCLEOTIDE SEQUENCE</scope>
    <source>
        <strain evidence="4">CECT 9275</strain>
    </source>
</reference>
<feature type="domain" description="Protein FecR C-terminal" evidence="3">
    <location>
        <begin position="335"/>
        <end position="401"/>
    </location>
</feature>
<gene>
    <name evidence="4" type="ORF">DYBT9275_02836</name>
</gene>
<dbReference type="InterPro" id="IPR012373">
    <property type="entry name" value="Ferrdict_sens_TM"/>
</dbReference>
<dbReference type="Proteomes" id="UP000680038">
    <property type="component" value="Unassembled WGS sequence"/>
</dbReference>
<dbReference type="InterPro" id="IPR032508">
    <property type="entry name" value="FecR_C"/>
</dbReference>
<feature type="transmembrane region" description="Helical" evidence="1">
    <location>
        <begin position="93"/>
        <end position="111"/>
    </location>
</feature>
<evidence type="ECO:0000259" key="2">
    <source>
        <dbReference type="Pfam" id="PF04773"/>
    </source>
</evidence>
<dbReference type="Gene3D" id="3.55.50.30">
    <property type="match status" value="1"/>
</dbReference>
<protein>
    <recommendedName>
        <fullName evidence="6">FecR family protein</fullName>
    </recommendedName>
</protein>
<dbReference type="PANTHER" id="PTHR30273">
    <property type="entry name" value="PERIPLASMIC SIGNAL SENSOR AND SIGMA FACTOR ACTIVATOR FECR-RELATED"/>
    <property type="match status" value="1"/>
</dbReference>
<evidence type="ECO:0000256" key="1">
    <source>
        <dbReference type="SAM" id="Phobius"/>
    </source>
</evidence>
<dbReference type="RefSeq" id="WP_215239403.1">
    <property type="nucleotide sequence ID" value="NZ_CAJRAF010000002.1"/>
</dbReference>
<proteinExistence type="predicted"/>
<dbReference type="GO" id="GO:0016989">
    <property type="term" value="F:sigma factor antagonist activity"/>
    <property type="evidence" value="ECO:0007669"/>
    <property type="project" value="TreeGrafter"/>
</dbReference>
<organism evidence="4 5">
    <name type="scientific">Dyadobacter helix</name>
    <dbReference type="NCBI Taxonomy" id="2822344"/>
    <lineage>
        <taxon>Bacteria</taxon>
        <taxon>Pseudomonadati</taxon>
        <taxon>Bacteroidota</taxon>
        <taxon>Cytophagia</taxon>
        <taxon>Cytophagales</taxon>
        <taxon>Spirosomataceae</taxon>
        <taxon>Dyadobacter</taxon>
    </lineage>
</organism>
<dbReference type="AlphaFoldDB" id="A0A916JDC6"/>
<keyword evidence="1" id="KW-0472">Membrane</keyword>
<dbReference type="EMBL" id="CAJRAF010000002">
    <property type="protein sequence ID" value="CAG5002202.1"/>
    <property type="molecule type" value="Genomic_DNA"/>
</dbReference>
<comment type="caution">
    <text evidence="4">The sequence shown here is derived from an EMBL/GenBank/DDBJ whole genome shotgun (WGS) entry which is preliminary data.</text>
</comment>
<evidence type="ECO:0008006" key="6">
    <source>
        <dbReference type="Google" id="ProtNLM"/>
    </source>
</evidence>
<sequence>MDSNRTTYLFYRHFDETATEEEKLELAALLENSENEALIKQLMEEAWQSFFSGRQVFPEQKSRRILNNILNSNNRPEQPDYEEETQTLLWRRISIAVSILLVIGTSLYYWAKTPSSLPAEVVRTSGVSDIEPGGNKALLTLSDGSTILLDNASEGELTRQGNVSVIKIGKGQLAYKVTNTGKDAQPAYNILKTPRGGQYNVVLPDGSKVWLNAASSIRYPTVFDEHVRSVEINGEAYFEINTVYRKSLASQGKVPFMVKVNDVEVEVLGTHFNINAYGDEEAVETTLLEGSVRIRKGDRKSLLKPGQQASILEKSVAITIKNVDVQQSVAWKNGYFRFNKTGLPEIMRQLTKWYDVTVRYEGKLPDRKFSGEIPRSATLSQVLEILEVSKVHLNVEGKEIVLKP</sequence>
<evidence type="ECO:0000313" key="5">
    <source>
        <dbReference type="Proteomes" id="UP000680038"/>
    </source>
</evidence>
<evidence type="ECO:0000259" key="3">
    <source>
        <dbReference type="Pfam" id="PF16344"/>
    </source>
</evidence>
<keyword evidence="1" id="KW-1133">Transmembrane helix</keyword>
<dbReference type="PANTHER" id="PTHR30273:SF2">
    <property type="entry name" value="PROTEIN FECR"/>
    <property type="match status" value="1"/>
</dbReference>
<feature type="domain" description="FecR protein" evidence="2">
    <location>
        <begin position="191"/>
        <end position="293"/>
    </location>
</feature>
<name>A0A916JDC6_9BACT</name>
<accession>A0A916JDC6</accession>
<evidence type="ECO:0000313" key="4">
    <source>
        <dbReference type="EMBL" id="CAG5002202.1"/>
    </source>
</evidence>
<keyword evidence="1" id="KW-0812">Transmembrane</keyword>
<dbReference type="InterPro" id="IPR006860">
    <property type="entry name" value="FecR"/>
</dbReference>
<dbReference type="Gene3D" id="2.60.120.1440">
    <property type="match status" value="1"/>
</dbReference>
<dbReference type="Pfam" id="PF16344">
    <property type="entry name" value="FecR_C"/>
    <property type="match status" value="1"/>
</dbReference>
<keyword evidence="5" id="KW-1185">Reference proteome</keyword>